<dbReference type="GO" id="GO:0008757">
    <property type="term" value="F:S-adenosylmethionine-dependent methyltransferase activity"/>
    <property type="evidence" value="ECO:0007669"/>
    <property type="project" value="InterPro"/>
</dbReference>
<dbReference type="Proteomes" id="UP000193560">
    <property type="component" value="Unassembled WGS sequence"/>
</dbReference>
<dbReference type="PANTHER" id="PTHR43591">
    <property type="entry name" value="METHYLTRANSFERASE"/>
    <property type="match status" value="1"/>
</dbReference>
<feature type="compositionally biased region" description="Low complexity" evidence="1">
    <location>
        <begin position="190"/>
        <end position="206"/>
    </location>
</feature>
<proteinExistence type="predicted"/>
<keyword evidence="4" id="KW-1185">Reference proteome</keyword>
<feature type="compositionally biased region" description="Polar residues" evidence="1">
    <location>
        <begin position="82"/>
        <end position="92"/>
    </location>
</feature>
<dbReference type="InterPro" id="IPR029063">
    <property type="entry name" value="SAM-dependent_MTases_sf"/>
</dbReference>
<dbReference type="AlphaFoldDB" id="A0A1X2IYC5"/>
<dbReference type="SUPFAM" id="SSF53335">
    <property type="entry name" value="S-adenosyl-L-methionine-dependent methyltransferases"/>
    <property type="match status" value="1"/>
</dbReference>
<keyword evidence="3" id="KW-0808">Transferase</keyword>
<evidence type="ECO:0000313" key="3">
    <source>
        <dbReference type="EMBL" id="ORZ24324.1"/>
    </source>
</evidence>
<keyword evidence="3" id="KW-0489">Methyltransferase</keyword>
<dbReference type="Gene3D" id="3.40.50.150">
    <property type="entry name" value="Vaccinia Virus protein VP39"/>
    <property type="match status" value="1"/>
</dbReference>
<dbReference type="STRING" id="90262.A0A1X2IYC5"/>
<evidence type="ECO:0000313" key="4">
    <source>
        <dbReference type="Proteomes" id="UP000193560"/>
    </source>
</evidence>
<accession>A0A1X2IYC5</accession>
<dbReference type="PANTHER" id="PTHR43591:SF24">
    <property type="entry name" value="2-METHOXY-6-POLYPRENYL-1,4-BENZOQUINOL METHYLASE, MITOCHONDRIAL"/>
    <property type="match status" value="1"/>
</dbReference>
<comment type="caution">
    <text evidence="3">The sequence shown here is derived from an EMBL/GenBank/DDBJ whole genome shotgun (WGS) entry which is preliminary data.</text>
</comment>
<protein>
    <submittedName>
        <fullName evidence="3">S-adenosyl-L-methionine-dependent methyltransferase</fullName>
    </submittedName>
</protein>
<organism evidence="3 4">
    <name type="scientific">Absidia repens</name>
    <dbReference type="NCBI Taxonomy" id="90262"/>
    <lineage>
        <taxon>Eukaryota</taxon>
        <taxon>Fungi</taxon>
        <taxon>Fungi incertae sedis</taxon>
        <taxon>Mucoromycota</taxon>
        <taxon>Mucoromycotina</taxon>
        <taxon>Mucoromycetes</taxon>
        <taxon>Mucorales</taxon>
        <taxon>Cunninghamellaceae</taxon>
        <taxon>Absidia</taxon>
    </lineage>
</organism>
<evidence type="ECO:0000256" key="1">
    <source>
        <dbReference type="SAM" id="MobiDB-lite"/>
    </source>
</evidence>
<sequence>MGAHHSREKSNGEKGRRRKYNTSVKSATSASDHNTTISSANVKLKQPTPSPIPQQQPHISIEEPATGVDIHKTPRYSPFYKRTTSPTNQGTLPCNPVKPVRHQVVLSDQVVPLSSLVSISRHLRRNNSTKSKQDSGDKRNSGGSSTNNKSSGKLSLHRQKSNQHYDTNSAVSGMTSEDDDAHTYPSSSRSVMYSNSLDSSSSMQLSPTQAHFLHRRVSNSSNYGSSGGNKNTSSHHPTNSSAKYGPIVFDTTINPMDPSPTLHPDSTYDYQHGQQHAKQERSSHWVYDYGYENEYNRQLRQHYVLKQVFGKNIIPKLDSAPQHILDSACGIGLWTWETSQEYRNSEVIGLDFNVPDSRSAPWGSTTPSIPFMKNSSGNDNSSFVTSGKNISFMQGDLLKPLPFEDDYFGLIHQREAGTFVPFDHWSPLLKEFHRILKVNGVIQLVEHNIFFKNPGPILAMINEWYRIAADSIGVKTGFQDVMKEKLEAVGFDQVEVLVYNIPIGEWSDDPMQKQHGFLYKEQVKAMFKSVQRWCLAETGITQHEYDRVCSEAMDEFEDYHSSVTWTIFTARKPPTCLSTPPSSSKQIPSL</sequence>
<feature type="compositionally biased region" description="Low complexity" evidence="1">
    <location>
        <begin position="55"/>
        <end position="64"/>
    </location>
</feature>
<feature type="compositionally biased region" description="Low complexity" evidence="1">
    <location>
        <begin position="218"/>
        <end position="234"/>
    </location>
</feature>
<dbReference type="EMBL" id="MCGE01000002">
    <property type="protein sequence ID" value="ORZ24324.1"/>
    <property type="molecule type" value="Genomic_DNA"/>
</dbReference>
<feature type="region of interest" description="Disordered" evidence="1">
    <location>
        <begin position="1"/>
        <end position="96"/>
    </location>
</feature>
<evidence type="ECO:0000259" key="2">
    <source>
        <dbReference type="Pfam" id="PF08241"/>
    </source>
</evidence>
<name>A0A1X2IYC5_9FUNG</name>
<reference evidence="3 4" key="1">
    <citation type="submission" date="2016-07" db="EMBL/GenBank/DDBJ databases">
        <title>Pervasive Adenine N6-methylation of Active Genes in Fungi.</title>
        <authorList>
            <consortium name="DOE Joint Genome Institute"/>
            <person name="Mondo S.J."/>
            <person name="Dannebaum R.O."/>
            <person name="Kuo R.C."/>
            <person name="Labutti K."/>
            <person name="Haridas S."/>
            <person name="Kuo A."/>
            <person name="Salamov A."/>
            <person name="Ahrendt S.R."/>
            <person name="Lipzen A."/>
            <person name="Sullivan W."/>
            <person name="Andreopoulos W.B."/>
            <person name="Clum A."/>
            <person name="Lindquist E."/>
            <person name="Daum C."/>
            <person name="Ramamoorthy G.K."/>
            <person name="Gryganskyi A."/>
            <person name="Culley D."/>
            <person name="Magnuson J.K."/>
            <person name="James T.Y."/>
            <person name="O'Malley M.A."/>
            <person name="Stajich J.E."/>
            <person name="Spatafora J.W."/>
            <person name="Visel A."/>
            <person name="Grigoriev I.V."/>
        </authorList>
    </citation>
    <scope>NUCLEOTIDE SEQUENCE [LARGE SCALE GENOMIC DNA]</scope>
    <source>
        <strain evidence="3 4">NRRL 1336</strain>
    </source>
</reference>
<feature type="domain" description="Methyltransferase type 11" evidence="2">
    <location>
        <begin position="325"/>
        <end position="442"/>
    </location>
</feature>
<gene>
    <name evidence="3" type="ORF">BCR42DRAFT_365620</name>
</gene>
<feature type="compositionally biased region" description="Low complexity" evidence="1">
    <location>
        <begin position="141"/>
        <end position="154"/>
    </location>
</feature>
<feature type="region of interest" description="Disordered" evidence="1">
    <location>
        <begin position="121"/>
        <end position="281"/>
    </location>
</feature>
<dbReference type="Pfam" id="PF08241">
    <property type="entry name" value="Methyltransf_11"/>
    <property type="match status" value="1"/>
</dbReference>
<feature type="compositionally biased region" description="Basic and acidic residues" evidence="1">
    <location>
        <begin position="131"/>
        <end position="140"/>
    </location>
</feature>
<dbReference type="GO" id="GO:0032259">
    <property type="term" value="P:methylation"/>
    <property type="evidence" value="ECO:0007669"/>
    <property type="project" value="UniProtKB-KW"/>
</dbReference>
<dbReference type="OrthoDB" id="2013972at2759"/>
<feature type="compositionally biased region" description="Polar residues" evidence="1">
    <location>
        <begin position="162"/>
        <end position="175"/>
    </location>
</feature>
<feature type="compositionally biased region" description="Polar residues" evidence="1">
    <location>
        <begin position="21"/>
        <end position="41"/>
    </location>
</feature>
<dbReference type="InterPro" id="IPR013216">
    <property type="entry name" value="Methyltransf_11"/>
</dbReference>